<gene>
    <name evidence="8" type="ORF">NEMVEDRAFT_v1g89577</name>
</gene>
<dbReference type="OMA" id="YEEHETH"/>
<feature type="domain" description="GH15-like" evidence="7">
    <location>
        <begin position="128"/>
        <end position="357"/>
    </location>
</feature>
<evidence type="ECO:0000313" key="8">
    <source>
        <dbReference type="EMBL" id="EDO46396.1"/>
    </source>
</evidence>
<dbReference type="SUPFAM" id="SSF48208">
    <property type="entry name" value="Six-hairpin glycosidases"/>
    <property type="match status" value="1"/>
</dbReference>
<dbReference type="InterPro" id="IPR008734">
    <property type="entry name" value="PHK_A/B_su"/>
</dbReference>
<dbReference type="InterPro" id="IPR008928">
    <property type="entry name" value="6-hairpin_glycosidase_sf"/>
</dbReference>
<dbReference type="eggNOG" id="KOG3635">
    <property type="taxonomic scope" value="Eukaryota"/>
</dbReference>
<dbReference type="GO" id="GO:0005516">
    <property type="term" value="F:calmodulin binding"/>
    <property type="evidence" value="ECO:0007669"/>
    <property type="project" value="UniProtKB-KW"/>
</dbReference>
<dbReference type="HOGENOM" id="CLU_004177_2_0_1"/>
<keyword evidence="5" id="KW-0636">Prenylation</keyword>
<sequence length="523" mass="59897">MKLFNSFLLVKRQILQYQSGSIGLFPLKTSSKDRCRESHVRENIYCAMAAWGVGTAYRHMGDNQGRTYELQQSAVKCMRGILFCYMRQADKVCHTHKKNQITPPEPDPLNHAPLSLATPSNGNLSHRSIGMAKAALETINGFNLYGGQGTSSSVIYVDPDAHNRNSTILHSLLPVASSSKVTDASLLMITGFPCFAVDDDTLRKKTQALVLEKLEGKYGLKRYMRDGYKCVLEDKNRKYYEKRELEYFHGIENEWPIFFAYLAIDARFRHDYECANHYVKLLQDGLLTSSDYGDVMPHYYYVPKIYIDAERRKPHSQVRLHSEGEDLFLWGQSMLILMELLAEDLLDINELDPIGRHLIPSAKARHSFNYRYSYFTVSEADIVVQVALISESRNLQSILATFGIETQTPQQIEPIQIWPPAQLIQAYERLGVNQKLGMMGRPSRPIGALGASKIYRILGRTVVTYPKLLDELDFYMSWDMFLVIDEIKSVLSFVRNNWSMRGRPTLCFLLKENNLRYAVLVHS</sequence>
<dbReference type="PANTHER" id="PTHR10749">
    <property type="entry name" value="PHOSPHORYLASE B KINASE REGULATORY SUBUNIT"/>
    <property type="match status" value="1"/>
</dbReference>
<name>A7RPX3_NEMVE</name>
<evidence type="ECO:0000256" key="2">
    <source>
        <dbReference type="ARBA" id="ARBA00007128"/>
    </source>
</evidence>
<dbReference type="PANTHER" id="PTHR10749:SF8">
    <property type="entry name" value="PHOSPHORYLASE B KINASE REGULATORY SUBUNIT BETA"/>
    <property type="match status" value="1"/>
</dbReference>
<evidence type="ECO:0000256" key="5">
    <source>
        <dbReference type="RuleBase" id="RU364123"/>
    </source>
</evidence>
<evidence type="ECO:0000256" key="3">
    <source>
        <dbReference type="ARBA" id="ARBA00022600"/>
    </source>
</evidence>
<dbReference type="Proteomes" id="UP000001593">
    <property type="component" value="Unassembled WGS sequence"/>
</dbReference>
<feature type="domain" description="GH15-like" evidence="7">
    <location>
        <begin position="10"/>
        <end position="92"/>
    </location>
</feature>
<protein>
    <recommendedName>
        <fullName evidence="5">Phosphorylase b kinase regulatory subunit</fullName>
    </recommendedName>
</protein>
<dbReference type="InParanoid" id="A7RPX3"/>
<keyword evidence="5" id="KW-0449">Lipoprotein</keyword>
<comment type="pathway">
    <text evidence="1 5">Glycan biosynthesis; glycogen metabolism.</text>
</comment>
<evidence type="ECO:0000313" key="9">
    <source>
        <dbReference type="Proteomes" id="UP000001593"/>
    </source>
</evidence>
<proteinExistence type="inferred from homology"/>
<dbReference type="GO" id="GO:0005977">
    <property type="term" value="P:glycogen metabolic process"/>
    <property type="evidence" value="ECO:0007669"/>
    <property type="project" value="UniProtKB-UniPathway"/>
</dbReference>
<reference evidence="8 9" key="1">
    <citation type="journal article" date="2007" name="Science">
        <title>Sea anemone genome reveals ancestral eumetazoan gene repertoire and genomic organization.</title>
        <authorList>
            <person name="Putnam N.H."/>
            <person name="Srivastava M."/>
            <person name="Hellsten U."/>
            <person name="Dirks B."/>
            <person name="Chapman J."/>
            <person name="Salamov A."/>
            <person name="Terry A."/>
            <person name="Shapiro H."/>
            <person name="Lindquist E."/>
            <person name="Kapitonov V.V."/>
            <person name="Jurka J."/>
            <person name="Genikhovich G."/>
            <person name="Grigoriev I.V."/>
            <person name="Lucas S.M."/>
            <person name="Steele R.E."/>
            <person name="Finnerty J.R."/>
            <person name="Technau U."/>
            <person name="Martindale M.Q."/>
            <person name="Rokhsar D.S."/>
        </authorList>
    </citation>
    <scope>NUCLEOTIDE SEQUENCE [LARGE SCALE GENOMIC DNA]</scope>
    <source>
        <strain evidence="9">CH2 X CH6</strain>
    </source>
</reference>
<feature type="region of interest" description="Disordered" evidence="6">
    <location>
        <begin position="98"/>
        <end position="117"/>
    </location>
</feature>
<dbReference type="InterPro" id="IPR011613">
    <property type="entry name" value="GH15-like"/>
</dbReference>
<dbReference type="AlphaFoldDB" id="A7RPX3"/>
<dbReference type="GO" id="GO:0005886">
    <property type="term" value="C:plasma membrane"/>
    <property type="evidence" value="ECO:0007669"/>
    <property type="project" value="UniProtKB-SubCell"/>
</dbReference>
<evidence type="ECO:0000256" key="1">
    <source>
        <dbReference type="ARBA" id="ARBA00005131"/>
    </source>
</evidence>
<keyword evidence="3 5" id="KW-0321">Glycogen metabolism</keyword>
<keyword evidence="5" id="KW-1003">Cell membrane</keyword>
<keyword evidence="5" id="KW-0472">Membrane</keyword>
<organism evidence="8 9">
    <name type="scientific">Nematostella vectensis</name>
    <name type="common">Starlet sea anemone</name>
    <dbReference type="NCBI Taxonomy" id="45351"/>
    <lineage>
        <taxon>Eukaryota</taxon>
        <taxon>Metazoa</taxon>
        <taxon>Cnidaria</taxon>
        <taxon>Anthozoa</taxon>
        <taxon>Hexacorallia</taxon>
        <taxon>Actiniaria</taxon>
        <taxon>Edwardsiidae</taxon>
        <taxon>Nematostella</taxon>
    </lineage>
</organism>
<comment type="function">
    <text evidence="5">Phosphorylase b kinase catalyzes the phosphorylation of serine in certain substrates, including troponin I.</text>
</comment>
<comment type="similarity">
    <text evidence="2 5">Belongs to the phosphorylase b kinase regulatory chain family.</text>
</comment>
<keyword evidence="9" id="KW-1185">Reference proteome</keyword>
<keyword evidence="5" id="KW-0119">Carbohydrate metabolism</keyword>
<dbReference type="PhylomeDB" id="A7RPX3"/>
<keyword evidence="4 5" id="KW-0112">Calmodulin-binding</keyword>
<dbReference type="Pfam" id="PF00723">
    <property type="entry name" value="Glyco_hydro_15"/>
    <property type="match status" value="2"/>
</dbReference>
<dbReference type="STRING" id="45351.A7RPX3"/>
<evidence type="ECO:0000259" key="7">
    <source>
        <dbReference type="Pfam" id="PF00723"/>
    </source>
</evidence>
<dbReference type="UniPathway" id="UPA00163"/>
<evidence type="ECO:0000256" key="6">
    <source>
        <dbReference type="SAM" id="MobiDB-lite"/>
    </source>
</evidence>
<evidence type="ECO:0000256" key="4">
    <source>
        <dbReference type="ARBA" id="ARBA00022860"/>
    </source>
</evidence>
<comment type="subcellular location">
    <subcellularLocation>
        <location evidence="5">Cell membrane</location>
        <topology evidence="5">Lipid-anchor</topology>
        <orientation evidence="5">Cytoplasmic side</orientation>
    </subcellularLocation>
</comment>
<accession>A7RPX3</accession>
<dbReference type="EMBL" id="DS469527">
    <property type="protein sequence ID" value="EDO46396.1"/>
    <property type="molecule type" value="Genomic_DNA"/>
</dbReference>